<keyword evidence="4" id="KW-1185">Reference proteome</keyword>
<dbReference type="InterPro" id="IPR023631">
    <property type="entry name" value="Amidase_dom"/>
</dbReference>
<dbReference type="Proteomes" id="UP001154095">
    <property type="component" value="Chromosome"/>
</dbReference>
<dbReference type="Proteomes" id="UP001154111">
    <property type="component" value="Chromosome"/>
</dbReference>
<dbReference type="InterPro" id="IPR036928">
    <property type="entry name" value="AS_sf"/>
</dbReference>
<keyword evidence="2" id="KW-0436">Ligase</keyword>
<reference evidence="2" key="1">
    <citation type="submission" date="2022-04" db="EMBL/GenBank/DDBJ databases">
        <authorList>
            <person name="Forde T."/>
        </authorList>
    </citation>
    <scope>NUCLEOTIDE SEQUENCE</scope>
    <source>
        <strain evidence="2">A18Y016a</strain>
        <strain evidence="3">A18Y020d</strain>
    </source>
</reference>
<dbReference type="PROSITE" id="PS00571">
    <property type="entry name" value="AMIDASES"/>
    <property type="match status" value="1"/>
</dbReference>
<gene>
    <name evidence="2" type="primary">gatA_2</name>
    <name evidence="2" type="ORF">ERYAMS2_00658</name>
    <name evidence="3" type="ORF">ERYAMS_00368</name>
</gene>
<dbReference type="AlphaFoldDB" id="A0AAU9VHI8"/>
<dbReference type="GO" id="GO:0050567">
    <property type="term" value="F:glutaminyl-tRNA synthase (glutamine-hydrolyzing) activity"/>
    <property type="evidence" value="ECO:0007669"/>
    <property type="project" value="UniProtKB-EC"/>
</dbReference>
<dbReference type="Gene3D" id="3.90.1300.10">
    <property type="entry name" value="Amidase signature (AS) domain"/>
    <property type="match status" value="1"/>
</dbReference>
<dbReference type="InterPro" id="IPR020556">
    <property type="entry name" value="Amidase_CS"/>
</dbReference>
<organism evidence="2 5">
    <name type="scientific">Erysipelothrix amsterdamensis</name>
    <dbReference type="NCBI Taxonomy" id="2929157"/>
    <lineage>
        <taxon>Bacteria</taxon>
        <taxon>Bacillati</taxon>
        <taxon>Bacillota</taxon>
        <taxon>Erysipelotrichia</taxon>
        <taxon>Erysipelotrichales</taxon>
        <taxon>Erysipelotrichaceae</taxon>
        <taxon>Erysipelothrix</taxon>
    </lineage>
</organism>
<feature type="domain" description="Amidase" evidence="1">
    <location>
        <begin position="33"/>
        <end position="432"/>
    </location>
</feature>
<dbReference type="PANTHER" id="PTHR11895">
    <property type="entry name" value="TRANSAMIDASE"/>
    <property type="match status" value="1"/>
</dbReference>
<evidence type="ECO:0000313" key="5">
    <source>
        <dbReference type="Proteomes" id="UP001154111"/>
    </source>
</evidence>
<dbReference type="SUPFAM" id="SSF75304">
    <property type="entry name" value="Amidase signature (AS) enzymes"/>
    <property type="match status" value="1"/>
</dbReference>
<name>A0AAU9VHI8_9FIRM</name>
<dbReference type="RefSeq" id="WP_254007289.1">
    <property type="nucleotide sequence ID" value="NZ_OW659477.1"/>
</dbReference>
<dbReference type="PANTHER" id="PTHR11895:SF151">
    <property type="entry name" value="GLUTAMYL-TRNA(GLN) AMIDOTRANSFERASE SUBUNIT A"/>
    <property type="match status" value="1"/>
</dbReference>
<evidence type="ECO:0000313" key="3">
    <source>
        <dbReference type="EMBL" id="CAH2761351.1"/>
    </source>
</evidence>
<dbReference type="InterPro" id="IPR000120">
    <property type="entry name" value="Amidase"/>
</dbReference>
<dbReference type="EMBL" id="OW659496">
    <property type="protein sequence ID" value="CAH2761351.1"/>
    <property type="molecule type" value="Genomic_DNA"/>
</dbReference>
<accession>A0AAU9VHI8</accession>
<protein>
    <submittedName>
        <fullName evidence="2">Asp-tRNA(Asn)/Glu-tRNA(Gln) amidotransferase subunit GatA</fullName>
        <ecNumber evidence="2">6.3.5.7</ecNumber>
    </submittedName>
</protein>
<evidence type="ECO:0000259" key="1">
    <source>
        <dbReference type="Pfam" id="PF01425"/>
    </source>
</evidence>
<sequence length="450" mass="48688">MSKSIDEIIGNLKKENERLNAIVSFVDPNEVTDGLISGWDIALKDNINMKNTLTTASCKLLSNHQSIYNAHVVDRLLDEGAVIVAKTSMDELGMGGTNLSAITGPVYNPYDLTRISGGSSGGSAALVGAKAVRAALGSDTGDSVRKPAAYCGAVGVKPTYGRISRYGVIPYASSLDHVGYFTQNVADAACLLEVLAGRDDRDMTSSMEPVASYSKLLEMNLEGKRIGIFKTVEDAIENEAVKASFVQFKEKLEAQGAILVEKTIDKTLMRTMLPVYSVISNSEAVANHANLDGVRFGLSQEGDSLEEIMKNTRTNGFSSLIKRRFIFGAFALDDANQKEVFDQAKKVRRLLVDAYASCFEDVDIMVTLASGTVAPKVENQSMDELSDAYLIGENHMVINNFSGYPSMTLPLDLVDGLPVGINISTQPFTEAKMFAYGQAFESLINWKGAF</sequence>
<dbReference type="Pfam" id="PF01425">
    <property type="entry name" value="Amidase"/>
    <property type="match status" value="1"/>
</dbReference>
<evidence type="ECO:0000313" key="4">
    <source>
        <dbReference type="Proteomes" id="UP001154095"/>
    </source>
</evidence>
<dbReference type="EC" id="6.3.5.7" evidence="2"/>
<evidence type="ECO:0000313" key="2">
    <source>
        <dbReference type="EMBL" id="CAH2761348.1"/>
    </source>
</evidence>
<proteinExistence type="predicted"/>
<dbReference type="EMBL" id="OW659477">
    <property type="protein sequence ID" value="CAH2761348.1"/>
    <property type="molecule type" value="Genomic_DNA"/>
</dbReference>